<evidence type="ECO:0000313" key="1">
    <source>
        <dbReference type="EMBL" id="KAJ6799531.1"/>
    </source>
</evidence>
<dbReference type="EMBL" id="JANAVB010039697">
    <property type="protein sequence ID" value="KAJ6799531.1"/>
    <property type="molecule type" value="Genomic_DNA"/>
</dbReference>
<proteinExistence type="predicted"/>
<dbReference type="Proteomes" id="UP001140949">
    <property type="component" value="Unassembled WGS sequence"/>
</dbReference>
<dbReference type="AlphaFoldDB" id="A0AAX6E6C6"/>
<sequence>MNVLERGASDLNVMATEKLLSTDETDNDHLEISTTEPENIIHETVDLGEVMESESSKELKLADAISCNPATMLSTAEESLQSDKMLTVDPISIYDSMSDVHLLSTSKNTENNVTLNEEKPTFENSEVTQDQHFEDGEWKWMERCLRK</sequence>
<evidence type="ECO:0000313" key="2">
    <source>
        <dbReference type="Proteomes" id="UP001140949"/>
    </source>
</evidence>
<reference evidence="1" key="2">
    <citation type="submission" date="2023-04" db="EMBL/GenBank/DDBJ databases">
        <authorList>
            <person name="Bruccoleri R.E."/>
            <person name="Oakeley E.J."/>
            <person name="Faust A.-M."/>
            <person name="Dessus-Babus S."/>
            <person name="Altorfer M."/>
            <person name="Burckhardt D."/>
            <person name="Oertli M."/>
            <person name="Naumann U."/>
            <person name="Petersen F."/>
            <person name="Wong J."/>
        </authorList>
    </citation>
    <scope>NUCLEOTIDE SEQUENCE</scope>
    <source>
        <strain evidence="1">GSM-AAB239-AS_SAM_17_03QT</strain>
        <tissue evidence="1">Leaf</tissue>
    </source>
</reference>
<organism evidence="1 2">
    <name type="scientific">Iris pallida</name>
    <name type="common">Sweet iris</name>
    <dbReference type="NCBI Taxonomy" id="29817"/>
    <lineage>
        <taxon>Eukaryota</taxon>
        <taxon>Viridiplantae</taxon>
        <taxon>Streptophyta</taxon>
        <taxon>Embryophyta</taxon>
        <taxon>Tracheophyta</taxon>
        <taxon>Spermatophyta</taxon>
        <taxon>Magnoliopsida</taxon>
        <taxon>Liliopsida</taxon>
        <taxon>Asparagales</taxon>
        <taxon>Iridaceae</taxon>
        <taxon>Iridoideae</taxon>
        <taxon>Irideae</taxon>
        <taxon>Iris</taxon>
    </lineage>
</organism>
<protein>
    <submittedName>
        <fullName evidence="1">Neurofilament heavy polypeptide-like</fullName>
    </submittedName>
</protein>
<gene>
    <name evidence="1" type="ORF">M6B38_208495</name>
</gene>
<reference evidence="1" key="1">
    <citation type="journal article" date="2023" name="GigaByte">
        <title>Genome assembly of the bearded iris, Iris pallida Lam.</title>
        <authorList>
            <person name="Bruccoleri R.E."/>
            <person name="Oakeley E.J."/>
            <person name="Faust A.M.E."/>
            <person name="Altorfer M."/>
            <person name="Dessus-Babus S."/>
            <person name="Burckhardt D."/>
            <person name="Oertli M."/>
            <person name="Naumann U."/>
            <person name="Petersen F."/>
            <person name="Wong J."/>
        </authorList>
    </citation>
    <scope>NUCLEOTIDE SEQUENCE</scope>
    <source>
        <strain evidence="1">GSM-AAB239-AS_SAM_17_03QT</strain>
    </source>
</reference>
<name>A0AAX6E6C6_IRIPA</name>
<keyword evidence="2" id="KW-1185">Reference proteome</keyword>
<accession>A0AAX6E6C6</accession>
<comment type="caution">
    <text evidence="1">The sequence shown here is derived from an EMBL/GenBank/DDBJ whole genome shotgun (WGS) entry which is preliminary data.</text>
</comment>